<dbReference type="PANTHER" id="PTHR43752:SF2">
    <property type="entry name" value="BNR_ASP-BOX REPEAT FAMILY PROTEIN"/>
    <property type="match status" value="1"/>
</dbReference>
<dbReference type="AlphaFoldDB" id="A0A6G4QVD2"/>
<dbReference type="InterPro" id="IPR011040">
    <property type="entry name" value="Sialidase"/>
</dbReference>
<dbReference type="InterPro" id="IPR036278">
    <property type="entry name" value="Sialidase_sf"/>
</dbReference>
<keyword evidence="1" id="KW-0732">Signal</keyword>
<feature type="chain" id="PRO_5026043156" evidence="1">
    <location>
        <begin position="21"/>
        <end position="393"/>
    </location>
</feature>
<dbReference type="Gene3D" id="2.120.10.10">
    <property type="match status" value="1"/>
</dbReference>
<feature type="domain" description="Sialidase" evidence="2">
    <location>
        <begin position="71"/>
        <end position="366"/>
    </location>
</feature>
<dbReference type="SUPFAM" id="SSF50939">
    <property type="entry name" value="Sialidases"/>
    <property type="match status" value="1"/>
</dbReference>
<name>A0A6G4QVD2_9CAUL</name>
<gene>
    <name evidence="3" type="ORF">G5B46_04750</name>
</gene>
<dbReference type="RefSeq" id="WP_165256634.1">
    <property type="nucleotide sequence ID" value="NZ_JAAKGT010000002.1"/>
</dbReference>
<comment type="caution">
    <text evidence="3">The sequence shown here is derived from an EMBL/GenBank/DDBJ whole genome shotgun (WGS) entry which is preliminary data.</text>
</comment>
<evidence type="ECO:0000256" key="1">
    <source>
        <dbReference type="SAM" id="SignalP"/>
    </source>
</evidence>
<evidence type="ECO:0000259" key="2">
    <source>
        <dbReference type="Pfam" id="PF13088"/>
    </source>
</evidence>
<reference evidence="3" key="1">
    <citation type="submission" date="2020-02" db="EMBL/GenBank/DDBJ databases">
        <authorList>
            <person name="Gao J."/>
            <person name="Sun J."/>
        </authorList>
    </citation>
    <scope>NUCLEOTIDE SEQUENCE</scope>
    <source>
        <strain evidence="3">602-2</strain>
    </source>
</reference>
<feature type="signal peptide" evidence="1">
    <location>
        <begin position="1"/>
        <end position="20"/>
    </location>
</feature>
<protein>
    <submittedName>
        <fullName evidence="3">Exo-alpha-sialidase</fullName>
    </submittedName>
</protein>
<accession>A0A6G4QVD2</accession>
<organism evidence="3">
    <name type="scientific">Caulobacter sp. 602-2</name>
    <dbReference type="NCBI Taxonomy" id="2710887"/>
    <lineage>
        <taxon>Bacteria</taxon>
        <taxon>Pseudomonadati</taxon>
        <taxon>Pseudomonadota</taxon>
        <taxon>Alphaproteobacteria</taxon>
        <taxon>Caulobacterales</taxon>
        <taxon>Caulobacteraceae</taxon>
        <taxon>Caulobacter</taxon>
    </lineage>
</organism>
<sequence>MTTIRNLAAAVAAVALTAGAAPYEVAPGLFQAGKPDLGLSSASGAETFTVFAPTEGSDKFSNGVVLIPFKGRLYAQWQSSARDEDSADTWVAYAVSDDGRTWSAPKMLAPAGEGGLMRSSGGWWTDGETLVAYANVWPDGFQSGAGGHAEYRTSRDGAAWSAPRRVMGADGAPVEGVIEQDPHDIDGRVMTAFHLRPGMIAKPFFTDDPLGVSGWTQGRMENLPRDASNAAAAHERRLSREIEPSLFRRADGCAVMVFRDEELSFRQLASESCDRGVSWTTPAMTDMPDARAKQSAGNLPDGTAYLVNAPNSDRPRMPLAVTLSADGRTFDRSFRLRGQGDLQPLRFEGKYKRPGYHYPKSVVWNGALWVGYAANKEDVQVTRVPLPALKVGR</sequence>
<dbReference type="CDD" id="cd15482">
    <property type="entry name" value="Sialidase_non-viral"/>
    <property type="match status" value="1"/>
</dbReference>
<dbReference type="Pfam" id="PF13088">
    <property type="entry name" value="BNR_2"/>
    <property type="match status" value="1"/>
</dbReference>
<evidence type="ECO:0000313" key="3">
    <source>
        <dbReference type="EMBL" id="NGM48908.1"/>
    </source>
</evidence>
<proteinExistence type="predicted"/>
<dbReference type="EMBL" id="JAAKGT010000002">
    <property type="protein sequence ID" value="NGM48908.1"/>
    <property type="molecule type" value="Genomic_DNA"/>
</dbReference>
<dbReference type="PANTHER" id="PTHR43752">
    <property type="entry name" value="BNR/ASP-BOX REPEAT FAMILY PROTEIN"/>
    <property type="match status" value="1"/>
</dbReference>